<dbReference type="RefSeq" id="WP_015299430.1">
    <property type="nucleotide sequence ID" value="NC_019964.1"/>
</dbReference>
<dbReference type="STRING" id="797302.Halru_0075"/>
<sequence length="66" mass="7183">MSTAPDTEWPAVATDEPTDCFEHVIVDQPTGPDECAFVPPADASASESTVWIRATGDGFVDRERMR</sequence>
<protein>
    <recommendedName>
        <fullName evidence="1">DUF7511 domain-containing protein</fullName>
    </recommendedName>
</protein>
<dbReference type="Pfam" id="PF24351">
    <property type="entry name" value="DUF7511"/>
    <property type="match status" value="1"/>
</dbReference>
<evidence type="ECO:0000313" key="2">
    <source>
        <dbReference type="EMBL" id="AGB14727.1"/>
    </source>
</evidence>
<dbReference type="KEGG" id="hru:Halru_0075"/>
<dbReference type="eggNOG" id="arCOG06278">
    <property type="taxonomic scope" value="Archaea"/>
</dbReference>
<reference evidence="2" key="1">
    <citation type="submission" date="2011-09" db="EMBL/GenBank/DDBJ databases">
        <title>Complete sequence of Halovivax ruber XH-70.</title>
        <authorList>
            <consortium name="US DOE Joint Genome Institute"/>
            <person name="Lucas S."/>
            <person name="Han J."/>
            <person name="Lapidus A."/>
            <person name="Cheng J.-F."/>
            <person name="Goodwin L."/>
            <person name="Pitluck S."/>
            <person name="Peters L."/>
            <person name="Mikhailova N."/>
            <person name="Davenport K."/>
            <person name="Detter J.C."/>
            <person name="Han C."/>
            <person name="Tapia R."/>
            <person name="Land M."/>
            <person name="Hauser L."/>
            <person name="Kyrpides N."/>
            <person name="Ivanova N."/>
            <person name="Pagani I."/>
            <person name="Sproer C."/>
            <person name="Anderson I."/>
            <person name="Woyke T."/>
        </authorList>
    </citation>
    <scope>NUCLEOTIDE SEQUENCE</scope>
    <source>
        <strain evidence="2">XH-70</strain>
    </source>
</reference>
<gene>
    <name evidence="2" type="ordered locus">Halru_0075</name>
</gene>
<evidence type="ECO:0000313" key="3">
    <source>
        <dbReference type="Proteomes" id="UP000010846"/>
    </source>
</evidence>
<feature type="domain" description="DUF7511" evidence="1">
    <location>
        <begin position="21"/>
        <end position="66"/>
    </location>
</feature>
<organism evidence="2 3">
    <name type="scientific">Halovivax ruber (strain DSM 18193 / JCM 13892 / XH-70)</name>
    <dbReference type="NCBI Taxonomy" id="797302"/>
    <lineage>
        <taxon>Archaea</taxon>
        <taxon>Methanobacteriati</taxon>
        <taxon>Methanobacteriota</taxon>
        <taxon>Stenosarchaea group</taxon>
        <taxon>Halobacteria</taxon>
        <taxon>Halobacteriales</taxon>
        <taxon>Natrialbaceae</taxon>
        <taxon>Halovivax</taxon>
    </lineage>
</organism>
<proteinExistence type="predicted"/>
<dbReference type="EMBL" id="CP003050">
    <property type="protein sequence ID" value="AGB14727.1"/>
    <property type="molecule type" value="Genomic_DNA"/>
</dbReference>
<dbReference type="HOGENOM" id="CLU_2820724_0_0_2"/>
<dbReference type="Proteomes" id="UP000010846">
    <property type="component" value="Chromosome"/>
</dbReference>
<dbReference type="AlphaFoldDB" id="L0I9U5"/>
<dbReference type="InterPro" id="IPR055933">
    <property type="entry name" value="DUF7511"/>
</dbReference>
<dbReference type="GeneID" id="14377546"/>
<evidence type="ECO:0000259" key="1">
    <source>
        <dbReference type="Pfam" id="PF24351"/>
    </source>
</evidence>
<dbReference type="OrthoDB" id="186853at2157"/>
<keyword evidence="3" id="KW-1185">Reference proteome</keyword>
<name>L0I9U5_HALRX</name>
<accession>L0I9U5</accession>